<proteinExistence type="predicted"/>
<organism evidence="2 3">
    <name type="scientific">Cyclotella cryptica</name>
    <dbReference type="NCBI Taxonomy" id="29204"/>
    <lineage>
        <taxon>Eukaryota</taxon>
        <taxon>Sar</taxon>
        <taxon>Stramenopiles</taxon>
        <taxon>Ochrophyta</taxon>
        <taxon>Bacillariophyta</taxon>
        <taxon>Coscinodiscophyceae</taxon>
        <taxon>Thalassiosirophycidae</taxon>
        <taxon>Stephanodiscales</taxon>
        <taxon>Stephanodiscaceae</taxon>
        <taxon>Cyclotella</taxon>
    </lineage>
</organism>
<comment type="caution">
    <text evidence="2">The sequence shown here is derived from an EMBL/GenBank/DDBJ whole genome shotgun (WGS) entry which is preliminary data.</text>
</comment>
<evidence type="ECO:0008006" key="4">
    <source>
        <dbReference type="Google" id="ProtNLM"/>
    </source>
</evidence>
<evidence type="ECO:0000313" key="3">
    <source>
        <dbReference type="Proteomes" id="UP001516023"/>
    </source>
</evidence>
<reference evidence="2 3" key="1">
    <citation type="journal article" date="2020" name="G3 (Bethesda)">
        <title>Improved Reference Genome for Cyclotella cryptica CCMP332, a Model for Cell Wall Morphogenesis, Salinity Adaptation, and Lipid Production in Diatoms (Bacillariophyta).</title>
        <authorList>
            <person name="Roberts W.R."/>
            <person name="Downey K.M."/>
            <person name="Ruck E.C."/>
            <person name="Traller J.C."/>
            <person name="Alverson A.J."/>
        </authorList>
    </citation>
    <scope>NUCLEOTIDE SEQUENCE [LARGE SCALE GENOMIC DNA]</scope>
    <source>
        <strain evidence="2 3">CCMP332</strain>
    </source>
</reference>
<protein>
    <recommendedName>
        <fullName evidence="4">Sulfotransferase domain-containing protein</fullName>
    </recommendedName>
</protein>
<gene>
    <name evidence="2" type="ORF">HJC23_013248</name>
</gene>
<dbReference type="PANTHER" id="PTHR32301">
    <property type="entry name" value="COUNTIN RECEPTOR CNR3-RELATED"/>
    <property type="match status" value="1"/>
</dbReference>
<dbReference type="AlphaFoldDB" id="A0ABD3PFR3"/>
<sequence length="403" mass="46268">MVSFEFGFTSARSERWLARATLVCFTLLILCLDDDVTPNFFIPLRRTLQEGSTSKDTIRIHRRLRQLAKKHITPRNIPPLQDEPQLPPPPPAAQTQTSASVSAGPKRAFQPAEKYLGKIFPKTEQMPFYMRNTLEPFPEGRDERDIIFFWHIPKTGGELVKNIFGRCFGLRWAQKLKEPASLEMVHDYIINVDTSTPEGIAEAHKLGLVDSNKVDFISSRYALSASSLFTPQHRGRAFTILRHPIDLAASNFFARKALHPELRSLTLVQYVNKNYYADNWITRQLTGTLPHEELTDAHLESAKHILSTKYFVGIYEQLDETLRQLKAFYKLTPLQDQEYCARELVNGDNPKFVKTERPKPARGSSDWKTVASVEKWDLELYYLALEMFSQQGSIFIAQEYSLV</sequence>
<feature type="region of interest" description="Disordered" evidence="1">
    <location>
        <begin position="72"/>
        <end position="106"/>
    </location>
</feature>
<dbReference type="SUPFAM" id="SSF52540">
    <property type="entry name" value="P-loop containing nucleoside triphosphate hydrolases"/>
    <property type="match status" value="1"/>
</dbReference>
<dbReference type="InterPro" id="IPR027417">
    <property type="entry name" value="P-loop_NTPase"/>
</dbReference>
<accession>A0ABD3PFR3</accession>
<evidence type="ECO:0000313" key="2">
    <source>
        <dbReference type="EMBL" id="KAL3786913.1"/>
    </source>
</evidence>
<dbReference type="EMBL" id="JABMIG020000185">
    <property type="protein sequence ID" value="KAL3786913.1"/>
    <property type="molecule type" value="Genomic_DNA"/>
</dbReference>
<keyword evidence="3" id="KW-1185">Reference proteome</keyword>
<dbReference type="InterPro" id="IPR053259">
    <property type="entry name" value="Golvesin-related_Golgi"/>
</dbReference>
<name>A0ABD3PFR3_9STRA</name>
<dbReference type="Gene3D" id="3.40.50.300">
    <property type="entry name" value="P-loop containing nucleotide triphosphate hydrolases"/>
    <property type="match status" value="1"/>
</dbReference>
<dbReference type="Proteomes" id="UP001516023">
    <property type="component" value="Unassembled WGS sequence"/>
</dbReference>
<feature type="compositionally biased region" description="Low complexity" evidence="1">
    <location>
        <begin position="93"/>
        <end position="103"/>
    </location>
</feature>
<evidence type="ECO:0000256" key="1">
    <source>
        <dbReference type="SAM" id="MobiDB-lite"/>
    </source>
</evidence>
<dbReference type="PANTHER" id="PTHR32301:SF6">
    <property type="entry name" value="GOLVESIN-RELATED"/>
    <property type="match status" value="1"/>
</dbReference>